<dbReference type="InterPro" id="IPR053905">
    <property type="entry name" value="EF-G-like_DII"/>
</dbReference>
<dbReference type="Gene3D" id="3.40.50.300">
    <property type="entry name" value="P-loop containing nucleotide triphosphate hydrolases"/>
    <property type="match status" value="1"/>
</dbReference>
<dbReference type="EMBL" id="MHVL01000031">
    <property type="protein sequence ID" value="OHA92946.1"/>
    <property type="molecule type" value="Genomic_DNA"/>
</dbReference>
<dbReference type="InterPro" id="IPR023115">
    <property type="entry name" value="TIF_IF2_dom3"/>
</dbReference>
<evidence type="ECO:0000256" key="3">
    <source>
        <dbReference type="ARBA" id="ARBA00022540"/>
    </source>
</evidence>
<dbReference type="CDD" id="cd01887">
    <property type="entry name" value="IF2_eIF5B"/>
    <property type="match status" value="1"/>
</dbReference>
<dbReference type="FunFam" id="3.40.50.10050:FF:000001">
    <property type="entry name" value="Translation initiation factor IF-2"/>
    <property type="match status" value="1"/>
</dbReference>
<evidence type="ECO:0000256" key="6">
    <source>
        <dbReference type="ARBA" id="ARBA00023134"/>
    </source>
</evidence>
<dbReference type="Gene3D" id="2.40.30.10">
    <property type="entry name" value="Translation factors"/>
    <property type="match status" value="2"/>
</dbReference>
<dbReference type="InterPro" id="IPR036925">
    <property type="entry name" value="TIF_IF2_dom3_sf"/>
</dbReference>
<dbReference type="InterPro" id="IPR000178">
    <property type="entry name" value="TF_IF2_bacterial-like"/>
</dbReference>
<keyword evidence="3 8" id="KW-0396">Initiation factor</keyword>
<dbReference type="SUPFAM" id="SSF52540">
    <property type="entry name" value="P-loop containing nucleoside triphosphate hydrolases"/>
    <property type="match status" value="1"/>
</dbReference>
<dbReference type="Pfam" id="PF22042">
    <property type="entry name" value="EF-G_D2"/>
    <property type="match status" value="1"/>
</dbReference>
<dbReference type="PRINTS" id="PR00315">
    <property type="entry name" value="ELONGATNFCT"/>
</dbReference>
<dbReference type="Proteomes" id="UP000179264">
    <property type="component" value="Unassembled WGS sequence"/>
</dbReference>
<proteinExistence type="inferred from homology"/>
<dbReference type="InterPro" id="IPR005225">
    <property type="entry name" value="Small_GTP-bd"/>
</dbReference>
<accession>A0A1G2T6P8</accession>
<dbReference type="AlphaFoldDB" id="A0A1G2T6P8"/>
<name>A0A1G2T6P8_9BACT</name>
<comment type="function">
    <text evidence="8">One of the essential components for the initiation of protein synthesis. Protects formylmethionyl-tRNA from spontaneous hydrolysis and promotes its binding to the 30S ribosomal subunits. Also involved in the hydrolysis of GTP during the formation of the 70S ribosomal complex.</text>
</comment>
<reference evidence="10 11" key="1">
    <citation type="journal article" date="2016" name="Nat. Commun.">
        <title>Thousands of microbial genomes shed light on interconnected biogeochemical processes in an aquifer system.</title>
        <authorList>
            <person name="Anantharaman K."/>
            <person name="Brown C.T."/>
            <person name="Hug L.A."/>
            <person name="Sharon I."/>
            <person name="Castelle C.J."/>
            <person name="Probst A.J."/>
            <person name="Thomas B.C."/>
            <person name="Singh A."/>
            <person name="Wilkins M.J."/>
            <person name="Karaoz U."/>
            <person name="Brodie E.L."/>
            <person name="Williams K.H."/>
            <person name="Hubbard S.S."/>
            <person name="Banfield J.F."/>
        </authorList>
    </citation>
    <scope>NUCLEOTIDE SEQUENCE [LARGE SCALE GENOMIC DNA]</scope>
</reference>
<dbReference type="Gene3D" id="3.40.50.10050">
    <property type="entry name" value="Translation initiation factor IF- 2, domain 3"/>
    <property type="match status" value="1"/>
</dbReference>
<keyword evidence="6" id="KW-0342">GTP-binding</keyword>
<dbReference type="SUPFAM" id="SSF50447">
    <property type="entry name" value="Translation proteins"/>
    <property type="match status" value="2"/>
</dbReference>
<dbReference type="Pfam" id="PF00009">
    <property type="entry name" value="GTP_EFTU"/>
    <property type="match status" value="1"/>
</dbReference>
<comment type="caution">
    <text evidence="10">The sequence shown here is derived from an EMBL/GenBank/DDBJ whole genome shotgun (WGS) entry which is preliminary data.</text>
</comment>
<evidence type="ECO:0000256" key="2">
    <source>
        <dbReference type="ARBA" id="ARBA00020675"/>
    </source>
</evidence>
<dbReference type="NCBIfam" id="TIGR00231">
    <property type="entry name" value="small_GTP"/>
    <property type="match status" value="1"/>
</dbReference>
<organism evidence="10 11">
    <name type="scientific">Candidatus Zambryskibacteria bacterium RIFCSPHIGHO2_02_38_10.5</name>
    <dbReference type="NCBI Taxonomy" id="1802742"/>
    <lineage>
        <taxon>Bacteria</taxon>
        <taxon>Candidatus Zambryskiibacteriota</taxon>
    </lineage>
</organism>
<evidence type="ECO:0000256" key="5">
    <source>
        <dbReference type="ARBA" id="ARBA00022917"/>
    </source>
</evidence>
<dbReference type="Pfam" id="PF11987">
    <property type="entry name" value="IF-2"/>
    <property type="match status" value="1"/>
</dbReference>
<sequence>MNTNLSDITERGPIVAIMGHIDHGKSTLLHYIRNQKDKTSLSYSQDRALPALEEAGGITQHISAYEVLHQSKEGKKRTITFIDTPGHEAFGGIRRRGAHVADIAVLVVSAEDGVKPQTLEALTSILESKTPFIVAINKIDKLEANIERTKQSLAENEIYIEGYGGDIPAVPISAKTGEGVSELLDMIILVSELENLTGDRIALGEGIVIESNMDIKKGISATCIIQNGTIEKGYYIVSGKAVAPVRIMENYLGQGLDKASFSSPVKIIGWDELPEVGNIFKTFKTRENAREEIEKNLLTLGVSKNTKKTDENVNGSVFNILVVVKADTGSSLEAVLSEIEKLKTERINAQVISSGIGTISENDVRIADGSKKAIIIGFHTKIDSPAKNLAERSGIEIKIFDIIYKMSEWLKETMTEKTPKVQEKEITGLAKIIKIFSKVKDKQIIGARVESGSIILGAQVKIIRRDVEIGQGRVKELQQQKTKTGEVSTGEFGVLIEAKVEIALGDHIESFIIVEK</sequence>
<dbReference type="GO" id="GO:0003924">
    <property type="term" value="F:GTPase activity"/>
    <property type="evidence" value="ECO:0007669"/>
    <property type="project" value="InterPro"/>
</dbReference>
<keyword evidence="4" id="KW-0547">Nucleotide-binding</keyword>
<evidence type="ECO:0000259" key="9">
    <source>
        <dbReference type="PROSITE" id="PS51722"/>
    </source>
</evidence>
<dbReference type="InterPro" id="IPR000795">
    <property type="entry name" value="T_Tr_GTP-bd_dom"/>
</dbReference>
<evidence type="ECO:0000313" key="11">
    <source>
        <dbReference type="Proteomes" id="UP000179264"/>
    </source>
</evidence>
<feature type="domain" description="Tr-type G" evidence="9">
    <location>
        <begin position="10"/>
        <end position="196"/>
    </location>
</feature>
<keyword evidence="5 8" id="KW-0648">Protein biosynthesis</keyword>
<evidence type="ECO:0000313" key="10">
    <source>
        <dbReference type="EMBL" id="OHA92946.1"/>
    </source>
</evidence>
<dbReference type="PROSITE" id="PS51722">
    <property type="entry name" value="G_TR_2"/>
    <property type="match status" value="1"/>
</dbReference>
<dbReference type="GO" id="GO:0005525">
    <property type="term" value="F:GTP binding"/>
    <property type="evidence" value="ECO:0007669"/>
    <property type="project" value="UniProtKB-KW"/>
</dbReference>
<evidence type="ECO:0000256" key="8">
    <source>
        <dbReference type="RuleBase" id="RU000644"/>
    </source>
</evidence>
<protein>
    <recommendedName>
        <fullName evidence="2 7">Translation initiation factor IF-2</fullName>
    </recommendedName>
</protein>
<dbReference type="InterPro" id="IPR027417">
    <property type="entry name" value="P-loop_NTPase"/>
</dbReference>
<dbReference type="PANTHER" id="PTHR43381:SF4">
    <property type="entry name" value="EUKARYOTIC TRANSLATION INITIATION FACTOR 5B"/>
    <property type="match status" value="1"/>
</dbReference>
<dbReference type="NCBIfam" id="TIGR00487">
    <property type="entry name" value="IF-2"/>
    <property type="match status" value="1"/>
</dbReference>
<evidence type="ECO:0000256" key="1">
    <source>
        <dbReference type="ARBA" id="ARBA00007733"/>
    </source>
</evidence>
<dbReference type="GO" id="GO:0003743">
    <property type="term" value="F:translation initiation factor activity"/>
    <property type="evidence" value="ECO:0007669"/>
    <property type="project" value="UniProtKB-UniRule"/>
</dbReference>
<evidence type="ECO:0000256" key="7">
    <source>
        <dbReference type="NCBIfam" id="TIGR00487"/>
    </source>
</evidence>
<gene>
    <name evidence="10" type="ORF">A2W58_03675</name>
</gene>
<dbReference type="InterPro" id="IPR009000">
    <property type="entry name" value="Transl_B-barrel_sf"/>
</dbReference>
<dbReference type="InterPro" id="IPR015760">
    <property type="entry name" value="TIF_IF2"/>
</dbReference>
<comment type="similarity">
    <text evidence="1 8">Belongs to the TRAFAC class translation factor GTPase superfamily. Classic translation factor GTPase family. IF-2 subfamily.</text>
</comment>
<evidence type="ECO:0000256" key="4">
    <source>
        <dbReference type="ARBA" id="ARBA00022741"/>
    </source>
</evidence>
<dbReference type="PANTHER" id="PTHR43381">
    <property type="entry name" value="TRANSLATION INITIATION FACTOR IF-2-RELATED"/>
    <property type="match status" value="1"/>
</dbReference>
<dbReference type="SUPFAM" id="SSF52156">
    <property type="entry name" value="Initiation factor IF2/eIF5b, domain 3"/>
    <property type="match status" value="1"/>
</dbReference>
<dbReference type="FunFam" id="3.40.50.300:FF:000019">
    <property type="entry name" value="Translation initiation factor IF-2"/>
    <property type="match status" value="1"/>
</dbReference>
<dbReference type="GO" id="GO:0005737">
    <property type="term" value="C:cytoplasm"/>
    <property type="evidence" value="ECO:0007669"/>
    <property type="project" value="UniProtKB-UniRule"/>
</dbReference>